<sequence>MVKYLRSANNKTCFISFTIRFILKHLSYSSNKINVFGNIIIAYYWTTLINTSNISNKLAITNQRRDNMKTLQNKVAIITGGGRGIGFGLAKAFAKAGANLVITGRNRNTLHNAKEKLESQYQINVLCIPADGANEDDVNNVINKTIKYYGKINIVVNNAQASKSGVMLKDHTKEDFDLAINSGLYATFFYMRAAYPYLKESHGSVINFASGAGLFGKLGQSSYAAAKEGIRGLSRVAAAEWGPDNINVNVICPLAMTEGLTKWKEEYPDLYEKTIQGIPMQRFADPENDIGSAAVFFASEAGHYITGETMTIQGGSGLRP</sequence>
<dbReference type="InterPro" id="IPR002347">
    <property type="entry name" value="SDR_fam"/>
</dbReference>
<dbReference type="AlphaFoldDB" id="B0N969"/>
<keyword evidence="4" id="KW-1185">Reference proteome</keyword>
<accession>B0N969</accession>
<dbReference type="HOGENOM" id="CLU_010194_1_2_9"/>
<dbReference type="Gene3D" id="3.40.50.720">
    <property type="entry name" value="NAD(P)-binding Rossmann-like Domain"/>
    <property type="match status" value="1"/>
</dbReference>
<evidence type="ECO:0000313" key="4">
    <source>
        <dbReference type="Proteomes" id="UP000005798"/>
    </source>
</evidence>
<evidence type="ECO:0000256" key="1">
    <source>
        <dbReference type="ARBA" id="ARBA00006484"/>
    </source>
</evidence>
<dbReference type="CDD" id="cd05233">
    <property type="entry name" value="SDR_c"/>
    <property type="match status" value="1"/>
</dbReference>
<dbReference type="PRINTS" id="PR00081">
    <property type="entry name" value="GDHRDH"/>
</dbReference>
<evidence type="ECO:0000256" key="2">
    <source>
        <dbReference type="ARBA" id="ARBA00023002"/>
    </source>
</evidence>
<name>B0N969_9FIRM</name>
<dbReference type="PROSITE" id="PS00061">
    <property type="entry name" value="ADH_SHORT"/>
    <property type="match status" value="1"/>
</dbReference>
<dbReference type="InterPro" id="IPR020904">
    <property type="entry name" value="Sc_DH/Rdtase_CS"/>
</dbReference>
<dbReference type="InterPro" id="IPR036291">
    <property type="entry name" value="NAD(P)-bd_dom_sf"/>
</dbReference>
<reference evidence="3" key="2">
    <citation type="submission" date="2014-06" db="EMBL/GenBank/DDBJ databases">
        <title>Draft genome sequence of Clostridium ramosum(DSM 1402).</title>
        <authorList>
            <person name="Sudarsanam P."/>
            <person name="Ley R."/>
            <person name="Guruge J."/>
            <person name="Turnbaugh P.J."/>
            <person name="Mahowald M."/>
            <person name="Liep D."/>
            <person name="Gordon J."/>
        </authorList>
    </citation>
    <scope>NUCLEOTIDE SEQUENCE</scope>
    <source>
        <strain evidence="3">DSM 1402</strain>
    </source>
</reference>
<dbReference type="Pfam" id="PF13561">
    <property type="entry name" value="adh_short_C2"/>
    <property type="match status" value="1"/>
</dbReference>
<dbReference type="PANTHER" id="PTHR42879">
    <property type="entry name" value="3-OXOACYL-(ACYL-CARRIER-PROTEIN) REDUCTASE"/>
    <property type="match status" value="1"/>
</dbReference>
<dbReference type="Proteomes" id="UP000005798">
    <property type="component" value="Unassembled WGS sequence"/>
</dbReference>
<dbReference type="EMBL" id="ABFX02000013">
    <property type="protein sequence ID" value="EDS17226.1"/>
    <property type="molecule type" value="Genomic_DNA"/>
</dbReference>
<comment type="similarity">
    <text evidence="1">Belongs to the short-chain dehydrogenases/reductases (SDR) family.</text>
</comment>
<dbReference type="PANTHER" id="PTHR42879:SF2">
    <property type="entry name" value="3-OXOACYL-[ACYL-CARRIER-PROTEIN] REDUCTASE FABG"/>
    <property type="match status" value="1"/>
</dbReference>
<proteinExistence type="inferred from homology"/>
<dbReference type="eggNOG" id="COG1028">
    <property type="taxonomic scope" value="Bacteria"/>
</dbReference>
<organism evidence="3 4">
    <name type="scientific">Thomasclavelia ramosa DSM 1402</name>
    <dbReference type="NCBI Taxonomy" id="445974"/>
    <lineage>
        <taxon>Bacteria</taxon>
        <taxon>Bacillati</taxon>
        <taxon>Bacillota</taxon>
        <taxon>Erysipelotrichia</taxon>
        <taxon>Erysipelotrichales</taxon>
        <taxon>Coprobacillaceae</taxon>
        <taxon>Thomasclavelia</taxon>
    </lineage>
</organism>
<dbReference type="GO" id="GO:0016491">
    <property type="term" value="F:oxidoreductase activity"/>
    <property type="evidence" value="ECO:0007669"/>
    <property type="project" value="UniProtKB-KW"/>
</dbReference>
<dbReference type="GO" id="GO:0008206">
    <property type="term" value="P:bile acid metabolic process"/>
    <property type="evidence" value="ECO:0007669"/>
    <property type="project" value="UniProtKB-ARBA"/>
</dbReference>
<comment type="caution">
    <text evidence="3">The sequence shown here is derived from an EMBL/GenBank/DDBJ whole genome shotgun (WGS) entry which is preliminary data.</text>
</comment>
<keyword evidence="2" id="KW-0560">Oxidoreductase</keyword>
<dbReference type="InterPro" id="IPR050259">
    <property type="entry name" value="SDR"/>
</dbReference>
<dbReference type="FunFam" id="3.40.50.720:FF:000084">
    <property type="entry name" value="Short-chain dehydrogenase reductase"/>
    <property type="match status" value="1"/>
</dbReference>
<gene>
    <name evidence="3" type="ORF">CLORAM_03200</name>
</gene>
<protein>
    <submittedName>
        <fullName evidence="3">Oxidoreductase, short chain dehydrogenase/reductase family protein</fullName>
    </submittedName>
</protein>
<dbReference type="SUPFAM" id="SSF51735">
    <property type="entry name" value="NAD(P)-binding Rossmann-fold domains"/>
    <property type="match status" value="1"/>
</dbReference>
<evidence type="ECO:0000313" key="3">
    <source>
        <dbReference type="EMBL" id="EDS17226.1"/>
    </source>
</evidence>
<reference evidence="3" key="1">
    <citation type="submission" date="2007-11" db="EMBL/GenBank/DDBJ databases">
        <authorList>
            <person name="Fulton L."/>
            <person name="Clifton S."/>
            <person name="Fulton B."/>
            <person name="Xu J."/>
            <person name="Minx P."/>
            <person name="Pepin K.H."/>
            <person name="Johnson M."/>
            <person name="Thiruvilangam P."/>
            <person name="Bhonagiri V."/>
            <person name="Nash W.E."/>
            <person name="Mardis E.R."/>
            <person name="Wilson R.K."/>
        </authorList>
    </citation>
    <scope>NUCLEOTIDE SEQUENCE [LARGE SCALE GENOMIC DNA]</scope>
    <source>
        <strain evidence="3">DSM 1402</strain>
    </source>
</reference>
<dbReference type="PRINTS" id="PR00080">
    <property type="entry name" value="SDRFAMILY"/>
</dbReference>